<name>A0A4Z2CDX2_9TELE</name>
<sequence>MPAWRAWGASDFSSTASNDEPQRRPFIPGIKISEDKRKARSDSEPAASSQKSFIPPSLVNPQRPEEDILFQWRLRRKMEQAREGPWHMQHTRLHGPTVSWQTPALNHPPATGPLFKHQQSTQTEYSTQPNLTAPQSDPHASYSQASGPSPTPALVSSGSVVSQPQPVAGVPSHMHFLCDVLPCPIQSSHTGRKQVISQDVCMSRCTPKAPENNLPDEPVHEPTPLSKPTSSEAKRGGATSHPQRPERKKKEKVSKKDTERVITTRKQKKSRPPVSNGPVLPSSAASQPSDPPCDTHNSMEVIAQLLQEAEDSDGKEFEDDPLLQVLRKQRMWIREQIR</sequence>
<feature type="region of interest" description="Disordered" evidence="1">
    <location>
        <begin position="208"/>
        <end position="298"/>
    </location>
</feature>
<evidence type="ECO:0000256" key="1">
    <source>
        <dbReference type="SAM" id="MobiDB-lite"/>
    </source>
</evidence>
<keyword evidence="3" id="KW-1185">Reference proteome</keyword>
<dbReference type="AlphaFoldDB" id="A0A4Z2CDX2"/>
<feature type="region of interest" description="Disordered" evidence="1">
    <location>
        <begin position="98"/>
        <end position="162"/>
    </location>
</feature>
<dbReference type="PANTHER" id="PTHR22045:SF6">
    <property type="entry name" value="PROLINE AND SERINE-RICH PROTEIN 3"/>
    <property type="match status" value="1"/>
</dbReference>
<protein>
    <submittedName>
        <fullName evidence="2">Uncharacterized protein</fullName>
    </submittedName>
</protein>
<dbReference type="Proteomes" id="UP000516260">
    <property type="component" value="Chromosome 10"/>
</dbReference>
<feature type="compositionally biased region" description="Basic and acidic residues" evidence="1">
    <location>
        <begin position="32"/>
        <end position="43"/>
    </location>
</feature>
<reference evidence="2 3" key="1">
    <citation type="submission" date="2019-04" db="EMBL/GenBank/DDBJ databases">
        <title>The sequence and de novo assembly of Takifugu bimaculatus genome using PacBio and Hi-C technologies.</title>
        <authorList>
            <person name="Xu P."/>
            <person name="Liu B."/>
            <person name="Zhou Z."/>
        </authorList>
    </citation>
    <scope>NUCLEOTIDE SEQUENCE [LARGE SCALE GENOMIC DNA]</scope>
    <source>
        <strain evidence="2">TB-2018</strain>
        <tissue evidence="2">Muscle</tissue>
    </source>
</reference>
<dbReference type="EMBL" id="SWLE01000002">
    <property type="protein sequence ID" value="TNN02437.1"/>
    <property type="molecule type" value="Genomic_DNA"/>
</dbReference>
<evidence type="ECO:0000313" key="2">
    <source>
        <dbReference type="EMBL" id="TNN02437.1"/>
    </source>
</evidence>
<comment type="caution">
    <text evidence="2">The sequence shown here is derived from an EMBL/GenBank/DDBJ whole genome shotgun (WGS) entry which is preliminary data.</text>
</comment>
<evidence type="ECO:0000313" key="3">
    <source>
        <dbReference type="Proteomes" id="UP000516260"/>
    </source>
</evidence>
<feature type="compositionally biased region" description="Polar residues" evidence="1">
    <location>
        <begin position="117"/>
        <end position="135"/>
    </location>
</feature>
<accession>A0A4Z2CDX2</accession>
<gene>
    <name evidence="2" type="ORF">fugu_009924</name>
</gene>
<dbReference type="PANTHER" id="PTHR22045">
    <property type="entry name" value="PROLINE AND SERINE-RICH PROTEIN 3"/>
    <property type="match status" value="1"/>
</dbReference>
<feature type="region of interest" description="Disordered" evidence="1">
    <location>
        <begin position="1"/>
        <end position="65"/>
    </location>
</feature>
<organism evidence="2 3">
    <name type="scientific">Takifugu bimaculatus</name>
    <dbReference type="NCBI Taxonomy" id="433685"/>
    <lineage>
        <taxon>Eukaryota</taxon>
        <taxon>Metazoa</taxon>
        <taxon>Chordata</taxon>
        <taxon>Craniata</taxon>
        <taxon>Vertebrata</taxon>
        <taxon>Euteleostomi</taxon>
        <taxon>Actinopterygii</taxon>
        <taxon>Neopterygii</taxon>
        <taxon>Teleostei</taxon>
        <taxon>Neoteleostei</taxon>
        <taxon>Acanthomorphata</taxon>
        <taxon>Eupercaria</taxon>
        <taxon>Tetraodontiformes</taxon>
        <taxon>Tetradontoidea</taxon>
        <taxon>Tetraodontidae</taxon>
        <taxon>Takifugu</taxon>
    </lineage>
</organism>
<proteinExistence type="predicted"/>
<dbReference type="InterPro" id="IPR037646">
    <property type="entry name" value="PROSER3"/>
</dbReference>